<feature type="non-terminal residue" evidence="1">
    <location>
        <position position="54"/>
    </location>
</feature>
<protein>
    <submittedName>
        <fullName evidence="1">Uncharacterized protein</fullName>
    </submittedName>
</protein>
<organism evidence="1">
    <name type="scientific">marine sediment metagenome</name>
    <dbReference type="NCBI Taxonomy" id="412755"/>
    <lineage>
        <taxon>unclassified sequences</taxon>
        <taxon>metagenomes</taxon>
        <taxon>ecological metagenomes</taxon>
    </lineage>
</organism>
<sequence>MWAYHDFQYEPTFNVAKIDMGSSLEEFIENSQDYQAKLLKYAIENYRKNKYSKV</sequence>
<dbReference type="EMBL" id="BART01034961">
    <property type="protein sequence ID" value="GAH09531.1"/>
    <property type="molecule type" value="Genomic_DNA"/>
</dbReference>
<gene>
    <name evidence="1" type="ORF">S01H4_59575</name>
</gene>
<accession>X1CMB2</accession>
<evidence type="ECO:0000313" key="1">
    <source>
        <dbReference type="EMBL" id="GAH09531.1"/>
    </source>
</evidence>
<dbReference type="AlphaFoldDB" id="X1CMB2"/>
<comment type="caution">
    <text evidence="1">The sequence shown here is derived from an EMBL/GenBank/DDBJ whole genome shotgun (WGS) entry which is preliminary data.</text>
</comment>
<proteinExistence type="predicted"/>
<reference evidence="1" key="1">
    <citation type="journal article" date="2014" name="Front. Microbiol.">
        <title>High frequency of phylogenetically diverse reductive dehalogenase-homologous genes in deep subseafloor sedimentary metagenomes.</title>
        <authorList>
            <person name="Kawai M."/>
            <person name="Futagami T."/>
            <person name="Toyoda A."/>
            <person name="Takaki Y."/>
            <person name="Nishi S."/>
            <person name="Hori S."/>
            <person name="Arai W."/>
            <person name="Tsubouchi T."/>
            <person name="Morono Y."/>
            <person name="Uchiyama I."/>
            <person name="Ito T."/>
            <person name="Fujiyama A."/>
            <person name="Inagaki F."/>
            <person name="Takami H."/>
        </authorList>
    </citation>
    <scope>NUCLEOTIDE SEQUENCE</scope>
    <source>
        <strain evidence="1">Expedition CK06-06</strain>
    </source>
</reference>
<name>X1CMB2_9ZZZZ</name>